<evidence type="ECO:0000313" key="4">
    <source>
        <dbReference type="Proteomes" id="UP000028607"/>
    </source>
</evidence>
<keyword evidence="4" id="KW-1185">Reference proteome</keyword>
<dbReference type="Gene3D" id="3.30.450.20">
    <property type="entry name" value="PAS domain"/>
    <property type="match status" value="1"/>
</dbReference>
<dbReference type="EMBL" id="AQRC01000002">
    <property type="protein sequence ID" value="KFE36249.1"/>
    <property type="molecule type" value="Genomic_DNA"/>
</dbReference>
<keyword evidence="2" id="KW-1133">Transmembrane helix</keyword>
<dbReference type="STRING" id="1317124.DW2_03034"/>
<feature type="transmembrane region" description="Helical" evidence="2">
    <location>
        <begin position="7"/>
        <end position="26"/>
    </location>
</feature>
<dbReference type="eggNOG" id="COG4191">
    <property type="taxonomic scope" value="Bacteria"/>
</dbReference>
<sequence length="399" mass="43245">MRLSNKLTAWLIVFSVGFIIVGLYTIRSYRNVFEEQVQSESVERSGEALKLLVNRAFDREWSSIEALANGADINDAERLNRMTNTMPQASQKLQWVGVVSPTGIIEYGTGGAEVGKDVSKARWFHNALRGPTLSEPFRAPVGDSLEEFIDMAQPIRNASSGVEGIIVYRVRMSWLKGLLFESATSLRLDAFITDTAGNVVVEANAISDGPPSAAALQAARLSLLKSYMPVATNHNGFVSASIPRLLGDSVRGNDWSLIVRMPGMLPASVGGAAWQHAELTLILAAIGVMGVLIFAVRLFLGPIEIQTRALVEFAQGKMVYPKEFKSSREARELGAAIALIQTRLDTLTSRPSSKTARPEKTAPAEKETVVAVRPGEPPVPTANVYRITPKRTRGGGGRA</sequence>
<keyword evidence="2" id="KW-0812">Transmembrane</keyword>
<feature type="region of interest" description="Disordered" evidence="1">
    <location>
        <begin position="348"/>
        <end position="368"/>
    </location>
</feature>
<reference evidence="3 4" key="2">
    <citation type="journal article" date="2015" name="Antonie Van Leeuwenhoek">
        <title>Thioclava indica sp. nov., isolated from surface seawater of the Indian Ocean.</title>
        <authorList>
            <person name="Liu Y."/>
            <person name="Lai Q."/>
            <person name="Du J."/>
            <person name="Xu H."/>
            <person name="Jiang L."/>
            <person name="Shao Z."/>
        </authorList>
    </citation>
    <scope>NUCLEOTIDE SEQUENCE [LARGE SCALE GENOMIC DNA]</scope>
    <source>
        <strain evidence="3 4">13D2W-2</strain>
    </source>
</reference>
<dbReference type="Proteomes" id="UP000028607">
    <property type="component" value="Unassembled WGS sequence"/>
</dbReference>
<comment type="caution">
    <text evidence="3">The sequence shown here is derived from an EMBL/GenBank/DDBJ whole genome shotgun (WGS) entry which is preliminary data.</text>
</comment>
<name>A0A085TZV2_9RHOB</name>
<evidence type="ECO:0008006" key="5">
    <source>
        <dbReference type="Google" id="ProtNLM"/>
    </source>
</evidence>
<reference evidence="4" key="1">
    <citation type="submission" date="2013-04" db="EMBL/GenBank/DDBJ databases">
        <title>Thioclava sp. 13D2W-2 Genome Sequencing.</title>
        <authorList>
            <person name="Lai Q."/>
            <person name="Li G."/>
            <person name="Shao Z."/>
        </authorList>
    </citation>
    <scope>NUCLEOTIDE SEQUENCE [LARGE SCALE GENOMIC DNA]</scope>
    <source>
        <strain evidence="4">13D2W-2</strain>
    </source>
</reference>
<feature type="compositionally biased region" description="Basic and acidic residues" evidence="1">
    <location>
        <begin position="356"/>
        <end position="368"/>
    </location>
</feature>
<organism evidence="3 4">
    <name type="scientific">Thioclava atlantica</name>
    <dbReference type="NCBI Taxonomy" id="1317124"/>
    <lineage>
        <taxon>Bacteria</taxon>
        <taxon>Pseudomonadati</taxon>
        <taxon>Pseudomonadota</taxon>
        <taxon>Alphaproteobacteria</taxon>
        <taxon>Rhodobacterales</taxon>
        <taxon>Paracoccaceae</taxon>
        <taxon>Thioclava</taxon>
    </lineage>
</organism>
<feature type="transmembrane region" description="Helical" evidence="2">
    <location>
        <begin position="279"/>
        <end position="300"/>
    </location>
</feature>
<gene>
    <name evidence="3" type="ORF">DW2_03034</name>
</gene>
<evidence type="ECO:0000313" key="3">
    <source>
        <dbReference type="EMBL" id="KFE36249.1"/>
    </source>
</evidence>
<dbReference type="AlphaFoldDB" id="A0A085TZV2"/>
<evidence type="ECO:0000256" key="1">
    <source>
        <dbReference type="SAM" id="MobiDB-lite"/>
    </source>
</evidence>
<evidence type="ECO:0000256" key="2">
    <source>
        <dbReference type="SAM" id="Phobius"/>
    </source>
</evidence>
<dbReference type="PATRIC" id="fig|1317124.6.peg.609"/>
<dbReference type="OrthoDB" id="9812260at2"/>
<dbReference type="RefSeq" id="WP_038143695.1">
    <property type="nucleotide sequence ID" value="NZ_AQRC01000002.1"/>
</dbReference>
<accession>A0A085TZV2</accession>
<proteinExistence type="predicted"/>
<keyword evidence="2" id="KW-0472">Membrane</keyword>
<protein>
    <recommendedName>
        <fullName evidence="5">HAMP domain-containing protein</fullName>
    </recommendedName>
</protein>